<dbReference type="PANTHER" id="PTHR28259:SF1">
    <property type="entry name" value="FLUORIDE EXPORT PROTEIN 1-RELATED"/>
    <property type="match status" value="1"/>
</dbReference>
<feature type="transmembrane region" description="Helical" evidence="11">
    <location>
        <begin position="7"/>
        <end position="24"/>
    </location>
</feature>
<keyword evidence="6 11" id="KW-0406">Ion transport</keyword>
<feature type="transmembrane region" description="Helical" evidence="11">
    <location>
        <begin position="30"/>
        <end position="58"/>
    </location>
</feature>
<dbReference type="GO" id="GO:0005886">
    <property type="term" value="C:plasma membrane"/>
    <property type="evidence" value="ECO:0007669"/>
    <property type="project" value="UniProtKB-SubCell"/>
</dbReference>
<dbReference type="GO" id="GO:0062054">
    <property type="term" value="F:fluoride channel activity"/>
    <property type="evidence" value="ECO:0007669"/>
    <property type="project" value="UniProtKB-UniRule"/>
</dbReference>
<keyword evidence="3" id="KW-0997">Cell inner membrane</keyword>
<comment type="similarity">
    <text evidence="9 11">Belongs to the fluoride channel Fluc/FEX (TC 1.A.43) family.</text>
</comment>
<keyword evidence="13" id="KW-1185">Reference proteome</keyword>
<keyword evidence="11" id="KW-0915">Sodium</keyword>
<dbReference type="Proteomes" id="UP000002772">
    <property type="component" value="Unassembled WGS sequence"/>
</dbReference>
<dbReference type="Pfam" id="PF02537">
    <property type="entry name" value="CRCB"/>
    <property type="match status" value="1"/>
</dbReference>
<evidence type="ECO:0000256" key="10">
    <source>
        <dbReference type="ARBA" id="ARBA00035585"/>
    </source>
</evidence>
<evidence type="ECO:0000256" key="8">
    <source>
        <dbReference type="ARBA" id="ARBA00023303"/>
    </source>
</evidence>
<evidence type="ECO:0000256" key="4">
    <source>
        <dbReference type="ARBA" id="ARBA00022692"/>
    </source>
</evidence>
<reference evidence="13" key="1">
    <citation type="journal article" date="2011" name="Stand. Genomic Sci.">
        <title>Non-contiguous finished genome sequence of the opportunistic oral pathogen Prevotella multisaccharivorax type strain (PPPA20).</title>
        <authorList>
            <person name="Pati A."/>
            <person name="Gronow S."/>
            <person name="Lu M."/>
            <person name="Lapidus A."/>
            <person name="Nolan M."/>
            <person name="Lucas S."/>
            <person name="Hammon N."/>
            <person name="Deshpande S."/>
            <person name="Cheng J.F."/>
            <person name="Tapia R."/>
            <person name="Han C."/>
            <person name="Goodwin L."/>
            <person name="Pitluck S."/>
            <person name="Liolios K."/>
            <person name="Pagani I."/>
            <person name="Mavromatis K."/>
            <person name="Mikhailova N."/>
            <person name="Huntemann M."/>
            <person name="Chen A."/>
            <person name="Palaniappan K."/>
            <person name="Land M."/>
            <person name="Hauser L."/>
            <person name="Detter J.C."/>
            <person name="Brambilla E.M."/>
            <person name="Rohde M."/>
            <person name="Goker M."/>
            <person name="Woyke T."/>
            <person name="Bristow J."/>
            <person name="Eisen J.A."/>
            <person name="Markowitz V."/>
            <person name="Hugenholtz P."/>
            <person name="Kyrpides N.C."/>
            <person name="Klenk H.P."/>
            <person name="Ivanova N."/>
        </authorList>
    </citation>
    <scope>NUCLEOTIDE SEQUENCE [LARGE SCALE GENOMIC DNA]</scope>
    <source>
        <strain evidence="13">DSM 17128</strain>
    </source>
</reference>
<dbReference type="AlphaFoldDB" id="F8NA73"/>
<keyword evidence="8 11" id="KW-0407">Ion channel</keyword>
<keyword evidence="5 11" id="KW-1133">Transmembrane helix</keyword>
<dbReference type="GO" id="GO:0140114">
    <property type="term" value="P:cellular detoxification of fluoride"/>
    <property type="evidence" value="ECO:0007669"/>
    <property type="project" value="UniProtKB-UniRule"/>
</dbReference>
<evidence type="ECO:0000256" key="5">
    <source>
        <dbReference type="ARBA" id="ARBA00022989"/>
    </source>
</evidence>
<comment type="activity regulation">
    <text evidence="11">Na(+) is not transported, but it plays an essential structural role and its presence is essential for fluoride channel function.</text>
</comment>
<evidence type="ECO:0000256" key="6">
    <source>
        <dbReference type="ARBA" id="ARBA00023065"/>
    </source>
</evidence>
<comment type="subcellular location">
    <subcellularLocation>
        <location evidence="1 11">Cell membrane</location>
        <topology evidence="1 11">Multi-pass membrane protein</topology>
    </subcellularLocation>
</comment>
<feature type="transmembrane region" description="Helical" evidence="11">
    <location>
        <begin position="100"/>
        <end position="123"/>
    </location>
</feature>
<gene>
    <name evidence="11" type="primary">fluC</name>
    <name evidence="11" type="synonym">crcB</name>
    <name evidence="12" type="ORF">Premu_1307</name>
</gene>
<keyword evidence="7 11" id="KW-0472">Membrane</keyword>
<organism evidence="12 13">
    <name type="scientific">Hallella multisaccharivorax DSM 17128</name>
    <dbReference type="NCBI Taxonomy" id="688246"/>
    <lineage>
        <taxon>Bacteria</taxon>
        <taxon>Pseudomonadati</taxon>
        <taxon>Bacteroidota</taxon>
        <taxon>Bacteroidia</taxon>
        <taxon>Bacteroidales</taxon>
        <taxon>Prevotellaceae</taxon>
        <taxon>Hallella</taxon>
    </lineage>
</organism>
<dbReference type="GO" id="GO:0046872">
    <property type="term" value="F:metal ion binding"/>
    <property type="evidence" value="ECO:0007669"/>
    <property type="project" value="UniProtKB-KW"/>
</dbReference>
<dbReference type="InterPro" id="IPR003691">
    <property type="entry name" value="FluC"/>
</dbReference>
<keyword evidence="11" id="KW-0813">Transport</keyword>
<comment type="function">
    <text evidence="11">Fluoride-specific ion channel. Important for reducing fluoride concentration in the cell, thus reducing its toxicity.</text>
</comment>
<evidence type="ECO:0000256" key="11">
    <source>
        <dbReference type="HAMAP-Rule" id="MF_00454"/>
    </source>
</evidence>
<proteinExistence type="inferred from homology"/>
<protein>
    <recommendedName>
        <fullName evidence="11">Fluoride-specific ion channel FluC</fullName>
    </recommendedName>
</protein>
<evidence type="ECO:0000256" key="2">
    <source>
        <dbReference type="ARBA" id="ARBA00022475"/>
    </source>
</evidence>
<feature type="binding site" evidence="11">
    <location>
        <position position="78"/>
    </location>
    <ligand>
        <name>Na(+)</name>
        <dbReference type="ChEBI" id="CHEBI:29101"/>
        <note>structural</note>
    </ligand>
</feature>
<comment type="catalytic activity">
    <reaction evidence="10">
        <text>fluoride(in) = fluoride(out)</text>
        <dbReference type="Rhea" id="RHEA:76159"/>
        <dbReference type="ChEBI" id="CHEBI:17051"/>
    </reaction>
    <physiologicalReaction direction="left-to-right" evidence="10">
        <dbReference type="Rhea" id="RHEA:76160"/>
    </physiologicalReaction>
</comment>
<evidence type="ECO:0000256" key="7">
    <source>
        <dbReference type="ARBA" id="ARBA00023136"/>
    </source>
</evidence>
<sequence length="128" mass="13647">MHLFKDFLIVGLGSFLGGGSRFLFSKLAGVLFISTFPLGTFFVNLLGCFLIGFFSGLSSVRLALSPQTKLFLTTGFCGGLTTFSTFMNESLSLAKNSNSVLYLYLIGSFALGLLFVWAGGALAKTVTV</sequence>
<evidence type="ECO:0000256" key="1">
    <source>
        <dbReference type="ARBA" id="ARBA00004651"/>
    </source>
</evidence>
<keyword evidence="11" id="KW-0479">Metal-binding</keyword>
<feature type="binding site" evidence="11">
    <location>
        <position position="81"/>
    </location>
    <ligand>
        <name>Na(+)</name>
        <dbReference type="ChEBI" id="CHEBI:29101"/>
        <note>structural</note>
    </ligand>
</feature>
<dbReference type="eggNOG" id="COG0239">
    <property type="taxonomic scope" value="Bacteria"/>
</dbReference>
<evidence type="ECO:0000313" key="13">
    <source>
        <dbReference type="Proteomes" id="UP000002772"/>
    </source>
</evidence>
<keyword evidence="4 11" id="KW-0812">Transmembrane</keyword>
<feature type="transmembrane region" description="Helical" evidence="11">
    <location>
        <begin position="70"/>
        <end position="88"/>
    </location>
</feature>
<keyword evidence="2 11" id="KW-1003">Cell membrane</keyword>
<dbReference type="HOGENOM" id="CLU_114342_3_2_10"/>
<name>F8NA73_9BACT</name>
<accession>F8NA73</accession>
<evidence type="ECO:0000256" key="3">
    <source>
        <dbReference type="ARBA" id="ARBA00022519"/>
    </source>
</evidence>
<evidence type="ECO:0000313" key="12">
    <source>
        <dbReference type="EMBL" id="EGN56736.1"/>
    </source>
</evidence>
<evidence type="ECO:0000256" key="9">
    <source>
        <dbReference type="ARBA" id="ARBA00035120"/>
    </source>
</evidence>
<dbReference type="RefSeq" id="WP_007574001.1">
    <property type="nucleotide sequence ID" value="NZ_BPTS01000001.1"/>
</dbReference>
<dbReference type="OrthoDB" id="9815830at2"/>
<dbReference type="HAMAP" id="MF_00454">
    <property type="entry name" value="FluC"/>
    <property type="match status" value="1"/>
</dbReference>
<dbReference type="PANTHER" id="PTHR28259">
    <property type="entry name" value="FLUORIDE EXPORT PROTEIN 1-RELATED"/>
    <property type="match status" value="1"/>
</dbReference>
<dbReference type="EMBL" id="GL945017">
    <property type="protein sequence ID" value="EGN56736.1"/>
    <property type="molecule type" value="Genomic_DNA"/>
</dbReference>